<dbReference type="Gene3D" id="3.40.190.10">
    <property type="entry name" value="Periplasmic binding protein-like II"/>
    <property type="match status" value="1"/>
</dbReference>
<feature type="chain" id="PRO_5012482468" description="ABC transporter substrate-binding protein" evidence="4">
    <location>
        <begin position="20"/>
        <end position="444"/>
    </location>
</feature>
<evidence type="ECO:0000256" key="3">
    <source>
        <dbReference type="ARBA" id="ARBA00022729"/>
    </source>
</evidence>
<evidence type="ECO:0000313" key="5">
    <source>
        <dbReference type="EMBL" id="AQS56173.1"/>
    </source>
</evidence>
<dbReference type="STRING" id="1471761.B0W44_10765"/>
<evidence type="ECO:0000256" key="4">
    <source>
        <dbReference type="SAM" id="SignalP"/>
    </source>
</evidence>
<dbReference type="Proteomes" id="UP000188603">
    <property type="component" value="Chromosome"/>
</dbReference>
<evidence type="ECO:0008006" key="7">
    <source>
        <dbReference type="Google" id="ProtNLM"/>
    </source>
</evidence>
<dbReference type="OrthoDB" id="9782846at2"/>
<feature type="signal peptide" evidence="4">
    <location>
        <begin position="1"/>
        <end position="19"/>
    </location>
</feature>
<name>A0A1U9K844_9BACL</name>
<comment type="similarity">
    <text evidence="1">Belongs to the bacterial solute-binding protein 1 family.</text>
</comment>
<proteinExistence type="inferred from homology"/>
<dbReference type="GO" id="GO:0042956">
    <property type="term" value="P:maltodextrin transmembrane transport"/>
    <property type="evidence" value="ECO:0007669"/>
    <property type="project" value="TreeGrafter"/>
</dbReference>
<dbReference type="SUPFAM" id="SSF53850">
    <property type="entry name" value="Periplasmic binding protein-like II"/>
    <property type="match status" value="1"/>
</dbReference>
<reference evidence="5 6" key="1">
    <citation type="journal article" date="2015" name="Int. J. Syst. Evol. Microbiol.">
        <title>Novibacillus thermophilus gen. nov., sp. nov., a Gram-staining-negative and moderately thermophilic member of the family Thermoactinomycetaceae.</title>
        <authorList>
            <person name="Yang G."/>
            <person name="Chen J."/>
            <person name="Zhou S."/>
        </authorList>
    </citation>
    <scope>NUCLEOTIDE SEQUENCE [LARGE SCALE GENOMIC DNA]</scope>
    <source>
        <strain evidence="5 6">SG-1</strain>
    </source>
</reference>
<keyword evidence="6" id="KW-1185">Reference proteome</keyword>
<dbReference type="PANTHER" id="PTHR30061">
    <property type="entry name" value="MALTOSE-BINDING PERIPLASMIC PROTEIN"/>
    <property type="match status" value="1"/>
</dbReference>
<dbReference type="KEGG" id="ntr:B0W44_10765"/>
<dbReference type="AlphaFoldDB" id="A0A1U9K844"/>
<dbReference type="CDD" id="cd13585">
    <property type="entry name" value="PBP2_TMBP_like"/>
    <property type="match status" value="1"/>
</dbReference>
<evidence type="ECO:0000313" key="6">
    <source>
        <dbReference type="Proteomes" id="UP000188603"/>
    </source>
</evidence>
<dbReference type="Pfam" id="PF01547">
    <property type="entry name" value="SBP_bac_1"/>
    <property type="match status" value="1"/>
</dbReference>
<dbReference type="EMBL" id="CP019699">
    <property type="protein sequence ID" value="AQS56173.1"/>
    <property type="molecule type" value="Genomic_DNA"/>
</dbReference>
<dbReference type="GO" id="GO:0015768">
    <property type="term" value="P:maltose transport"/>
    <property type="evidence" value="ECO:0007669"/>
    <property type="project" value="TreeGrafter"/>
</dbReference>
<accession>A0A1U9K844</accession>
<keyword evidence="2" id="KW-0813">Transport</keyword>
<dbReference type="PANTHER" id="PTHR30061:SF50">
    <property type="entry name" value="MALTOSE_MALTODEXTRIN-BINDING PERIPLASMIC PROTEIN"/>
    <property type="match status" value="1"/>
</dbReference>
<organism evidence="5 6">
    <name type="scientific">Novibacillus thermophilus</name>
    <dbReference type="NCBI Taxonomy" id="1471761"/>
    <lineage>
        <taxon>Bacteria</taxon>
        <taxon>Bacillati</taxon>
        <taxon>Bacillota</taxon>
        <taxon>Bacilli</taxon>
        <taxon>Bacillales</taxon>
        <taxon>Thermoactinomycetaceae</taxon>
        <taxon>Novibacillus</taxon>
    </lineage>
</organism>
<protein>
    <recommendedName>
        <fullName evidence="7">ABC transporter substrate-binding protein</fullName>
    </recommendedName>
</protein>
<dbReference type="RefSeq" id="WP_077720033.1">
    <property type="nucleotide sequence ID" value="NZ_CP019699.1"/>
</dbReference>
<dbReference type="GO" id="GO:1901982">
    <property type="term" value="F:maltose binding"/>
    <property type="evidence" value="ECO:0007669"/>
    <property type="project" value="TreeGrafter"/>
</dbReference>
<keyword evidence="3 4" id="KW-0732">Signal</keyword>
<dbReference type="InterPro" id="IPR006059">
    <property type="entry name" value="SBP"/>
</dbReference>
<evidence type="ECO:0000256" key="1">
    <source>
        <dbReference type="ARBA" id="ARBA00008520"/>
    </source>
</evidence>
<dbReference type="PROSITE" id="PS51257">
    <property type="entry name" value="PROKAR_LIPOPROTEIN"/>
    <property type="match status" value="1"/>
</dbReference>
<gene>
    <name evidence="5" type="ORF">B0W44_10765</name>
</gene>
<dbReference type="GO" id="GO:0055052">
    <property type="term" value="C:ATP-binding cassette (ABC) transporter complex, substrate-binding subunit-containing"/>
    <property type="evidence" value="ECO:0007669"/>
    <property type="project" value="TreeGrafter"/>
</dbReference>
<evidence type="ECO:0000256" key="2">
    <source>
        <dbReference type="ARBA" id="ARBA00022448"/>
    </source>
</evidence>
<sequence length="444" mass="49001">MKRFAVLFLSIFVILSACAQGGEETNSATSEGHSEPVQEPDRDLVAEGLPAFNEEVASLPETTLDVWLAADYAEEAPIQDAIAEFSEVYPHIKVNTRGIEWGEMINQIRLAVTGGSPPDMAHQHAFAMGAQGLAEPVDDLWEKWGEEETFVPGAIEDVVWKGKKYGVPLDINTTFYLYNKKLFEENGIGEPPNTMDELLEVSRKLTADDGSRYGFVNSASAWNLYGHVVAEGGELLIEEGDTPQVNLDGPIVKEVVKKYTELSTVHEVAPIPPAQQRQTDHPVAMFGTGRAASFVSGPFDLSRIENEFPDVYEDVGTAVIPGPEKGSTMGGGSLFVPKGSENKVAAFELMKWFISDKYAIRLAEEMGRHPVKTHLYENELYQDPLLQPFIETLQYAKPYKLEAYPEANDAWSQAIRDIFNGADVENTLDQAQKTAEQAIDKSSH</sequence>